<organism evidence="1 2">
    <name type="scientific">Tilletia caries</name>
    <name type="common">wheat bunt fungus</name>
    <dbReference type="NCBI Taxonomy" id="13290"/>
    <lineage>
        <taxon>Eukaryota</taxon>
        <taxon>Fungi</taxon>
        <taxon>Dikarya</taxon>
        <taxon>Basidiomycota</taxon>
        <taxon>Ustilaginomycotina</taxon>
        <taxon>Exobasidiomycetes</taxon>
        <taxon>Tilletiales</taxon>
        <taxon>Tilletiaceae</taxon>
        <taxon>Tilletia</taxon>
    </lineage>
</organism>
<sequence length="500" mass="55801">MFTRLEASTSIVDLYARFDLPPPPPPTIFSRDHTDGRARMPNFASVNEVSKFVDASRLWRHSRGANVFLIFATVYLLITLMLMVVGVLHKVYKRTLWVFRIVPRGHSKIIIPNVHNSWALFITPYIWILVASSIGHIIGDARVEPVININLWISMMWSPMLFAVWYQTWGLLASRVTASSDKVSGISLNPSLPPWLTNGVCLLVPAIPSVITSVVSAIGNAHFERARHGWYDWHAKYDGTSELTRDMVLDAQNVFHASIRGAYHVCISQIIWGTMCFLFGTAHSFATSSLIFSIGDHLRAKRRALLAQKSILMPQELPTHAPAVNRSMAQINPSELTAVEGISKPPLSVTCDSIGTDDQQSRTETRMYTFGERMHDQHISFFPPIESSGTIVHIEASKAERVLTFFFMQSVSITLGTMAFIADSLYMALHSYAAAEANNYESAFITGYIAVVIITLLAGTGSFVSMTHTTFEASFTALLYARRFDPCHSGQEKTDFLNMD</sequence>
<reference evidence="1" key="1">
    <citation type="submission" date="2016-04" db="EMBL/GenBank/DDBJ databases">
        <authorList>
            <person name="Nguyen H.D."/>
            <person name="Kesanakurti P."/>
            <person name="Cullis J."/>
            <person name="Levesque C.A."/>
            <person name="Hambleton S."/>
        </authorList>
    </citation>
    <scope>NUCLEOTIDE SEQUENCE</scope>
    <source>
        <strain evidence="1">DAOMC 238032</strain>
    </source>
</reference>
<dbReference type="AlphaFoldDB" id="A0A177UXC7"/>
<protein>
    <submittedName>
        <fullName evidence="1">Uncharacterized protein</fullName>
    </submittedName>
</protein>
<evidence type="ECO:0000313" key="2">
    <source>
        <dbReference type="Proteomes" id="UP000077671"/>
    </source>
</evidence>
<evidence type="ECO:0000313" key="1">
    <source>
        <dbReference type="EMBL" id="KAE8261180.1"/>
    </source>
</evidence>
<dbReference type="EMBL" id="LWDD02000403">
    <property type="protein sequence ID" value="KAE8261180.1"/>
    <property type="molecule type" value="Genomic_DNA"/>
</dbReference>
<reference evidence="1" key="2">
    <citation type="journal article" date="2019" name="IMA Fungus">
        <title>Genome sequencing and comparison of five Tilletia species to identify candidate genes for the detection of regulated species infecting wheat.</title>
        <authorList>
            <person name="Nguyen H.D.T."/>
            <person name="Sultana T."/>
            <person name="Kesanakurti P."/>
            <person name="Hambleton S."/>
        </authorList>
    </citation>
    <scope>NUCLEOTIDE SEQUENCE</scope>
    <source>
        <strain evidence="1">DAOMC 238032</strain>
    </source>
</reference>
<proteinExistence type="predicted"/>
<accession>A0A177UXC7</accession>
<dbReference type="Proteomes" id="UP000077671">
    <property type="component" value="Unassembled WGS sequence"/>
</dbReference>
<name>A0A177UXC7_9BASI</name>
<comment type="caution">
    <text evidence="1">The sequence shown here is derived from an EMBL/GenBank/DDBJ whole genome shotgun (WGS) entry which is preliminary data.</text>
</comment>
<gene>
    <name evidence="1" type="ORF">A4X03_0g3473</name>
</gene>